<gene>
    <name evidence="1" type="ORF">METZ01_LOCUS208685</name>
</gene>
<reference evidence="1" key="1">
    <citation type="submission" date="2018-05" db="EMBL/GenBank/DDBJ databases">
        <authorList>
            <person name="Lanie J.A."/>
            <person name="Ng W.-L."/>
            <person name="Kazmierczak K.M."/>
            <person name="Andrzejewski T.M."/>
            <person name="Davidsen T.M."/>
            <person name="Wayne K.J."/>
            <person name="Tettelin H."/>
            <person name="Glass J.I."/>
            <person name="Rusch D."/>
            <person name="Podicherti R."/>
            <person name="Tsui H.-C.T."/>
            <person name="Winkler M.E."/>
        </authorList>
    </citation>
    <scope>NUCLEOTIDE SEQUENCE</scope>
</reference>
<dbReference type="AlphaFoldDB" id="A0A382F122"/>
<accession>A0A382F122</accession>
<sequence length="390" mass="44578">FWQVLAWVFVILLFVPEGAMALIASGQGKTSKEAIAQAKRSAVESALSEFISPAEFKRKYDDLDKEVFQNIDAYIESYDILREEEKKIGSLVTLDAQVNTQKLKRYFQKNEGWIVDEEVGRLGLFLNKTSSLHLSGRSKEARYAYFELKNILEDEFGFDVVRNSMFGDEEKSSRRSRRGRGRVKKMVLADALDIAADLGAEHAALFDIKIKQDRRSKDRIVTCLLTLSIYDTEEGQKIESYEIESDAEYSRRGGSVSRDDARLGAIHSAVDQAAEKTNEALSQYLNLGAIKVKKHKVLFKKFTQDEIQDILKKIESIDGFKKSRQLRQTARTYQTEISAASSRKDFIRSMKEILDDSDYKYSLNFDRKKIFITKFRVGKKGKDEAGLVEM</sequence>
<organism evidence="1">
    <name type="scientific">marine metagenome</name>
    <dbReference type="NCBI Taxonomy" id="408172"/>
    <lineage>
        <taxon>unclassified sequences</taxon>
        <taxon>metagenomes</taxon>
        <taxon>ecological metagenomes</taxon>
    </lineage>
</organism>
<proteinExistence type="predicted"/>
<protein>
    <submittedName>
        <fullName evidence="1">Uncharacterized protein</fullName>
    </submittedName>
</protein>
<evidence type="ECO:0000313" key="1">
    <source>
        <dbReference type="EMBL" id="SVB55831.1"/>
    </source>
</evidence>
<dbReference type="EMBL" id="UINC01047051">
    <property type="protein sequence ID" value="SVB55831.1"/>
    <property type="molecule type" value="Genomic_DNA"/>
</dbReference>
<name>A0A382F122_9ZZZZ</name>
<feature type="non-terminal residue" evidence="1">
    <location>
        <position position="1"/>
    </location>
</feature>